<gene>
    <name evidence="1" type="ORF">GCM10023318_26720</name>
</gene>
<dbReference type="InterPro" id="IPR046268">
    <property type="entry name" value="DUF6301"/>
</dbReference>
<dbReference type="EMBL" id="BAABJM010000002">
    <property type="protein sequence ID" value="GAA5053167.1"/>
    <property type="molecule type" value="Genomic_DNA"/>
</dbReference>
<accession>A0ABP9KAC6</accession>
<evidence type="ECO:0000313" key="1">
    <source>
        <dbReference type="EMBL" id="GAA5053167.1"/>
    </source>
</evidence>
<evidence type="ECO:0000313" key="2">
    <source>
        <dbReference type="Proteomes" id="UP001500603"/>
    </source>
</evidence>
<dbReference type="Pfam" id="PF19818">
    <property type="entry name" value="DUF6301"/>
    <property type="match status" value="1"/>
</dbReference>
<reference evidence="2" key="1">
    <citation type="journal article" date="2019" name="Int. J. Syst. Evol. Microbiol.">
        <title>The Global Catalogue of Microorganisms (GCM) 10K type strain sequencing project: providing services to taxonomists for standard genome sequencing and annotation.</title>
        <authorList>
            <consortium name="The Broad Institute Genomics Platform"/>
            <consortium name="The Broad Institute Genome Sequencing Center for Infectious Disease"/>
            <person name="Wu L."/>
            <person name="Ma J."/>
        </authorList>
    </citation>
    <scope>NUCLEOTIDE SEQUENCE [LARGE SCALE GENOMIC DNA]</scope>
    <source>
        <strain evidence="2">JCM 18298</strain>
    </source>
</reference>
<protein>
    <recommendedName>
        <fullName evidence="3">SRPBCC family protein</fullName>
    </recommendedName>
</protein>
<evidence type="ECO:0008006" key="3">
    <source>
        <dbReference type="Google" id="ProtNLM"/>
    </source>
</evidence>
<dbReference type="RefSeq" id="WP_345495621.1">
    <property type="nucleotide sequence ID" value="NZ_BAABJM010000002.1"/>
</dbReference>
<keyword evidence="2" id="KW-1185">Reference proteome</keyword>
<proteinExistence type="predicted"/>
<organism evidence="1 2">
    <name type="scientific">Nocardia callitridis</name>
    <dbReference type="NCBI Taxonomy" id="648753"/>
    <lineage>
        <taxon>Bacteria</taxon>
        <taxon>Bacillati</taxon>
        <taxon>Actinomycetota</taxon>
        <taxon>Actinomycetes</taxon>
        <taxon>Mycobacteriales</taxon>
        <taxon>Nocardiaceae</taxon>
        <taxon>Nocardia</taxon>
    </lineage>
</organism>
<sequence length="163" mass="18201">MSGDPRVDVETAAEFFRAASEFDWTWSAEDVDRFRRVVGWEPAEFGTETTIVMTTNAQLDKPLARFELDGDRIHQVTIHLTDFLDPAAGTTTEFLADVYACAGTTLREILGQPVVQADQPPKSLWDKPTLVGELVALPRNVIGSVIRRDYPPIVDELQARGVW</sequence>
<dbReference type="Proteomes" id="UP001500603">
    <property type="component" value="Unassembled WGS sequence"/>
</dbReference>
<name>A0ABP9KAC6_9NOCA</name>
<comment type="caution">
    <text evidence="1">The sequence shown here is derived from an EMBL/GenBank/DDBJ whole genome shotgun (WGS) entry which is preliminary data.</text>
</comment>